<feature type="compositionally biased region" description="Polar residues" evidence="10">
    <location>
        <begin position="296"/>
        <end position="312"/>
    </location>
</feature>
<dbReference type="PANTHER" id="PTHR46319">
    <property type="entry name" value="ZINC FINGER FYVE DOMAIN-CONTAINING PROTEIN"/>
    <property type="match status" value="1"/>
</dbReference>
<keyword evidence="5 9" id="KW-0863">Zinc-finger</keyword>
<comment type="subcellular location">
    <subcellularLocation>
        <location evidence="8">Cytoplasm</location>
    </subcellularLocation>
    <subcellularLocation>
        <location evidence="8">Early endosome membrane</location>
    </subcellularLocation>
</comment>
<reference evidence="12" key="1">
    <citation type="submission" date="2025-08" db="UniProtKB">
        <authorList>
            <consortium name="Ensembl"/>
        </authorList>
    </citation>
    <scope>IDENTIFICATION</scope>
</reference>
<keyword evidence="3 8" id="KW-0479">Metal-binding</keyword>
<accession>A0A8C9PV04</accession>
<evidence type="ECO:0000256" key="2">
    <source>
        <dbReference type="ARBA" id="ARBA00022553"/>
    </source>
</evidence>
<dbReference type="InterPro" id="IPR013083">
    <property type="entry name" value="Znf_RING/FYVE/PHD"/>
</dbReference>
<dbReference type="SMART" id="SM00064">
    <property type="entry name" value="FYVE"/>
    <property type="match status" value="1"/>
</dbReference>
<dbReference type="GO" id="GO:0005545">
    <property type="term" value="F:1-phosphatidylinositol binding"/>
    <property type="evidence" value="ECO:0007669"/>
    <property type="project" value="UniProtKB-ARBA"/>
</dbReference>
<evidence type="ECO:0000256" key="1">
    <source>
        <dbReference type="ARBA" id="ARBA00022490"/>
    </source>
</evidence>
<dbReference type="Gene3D" id="3.30.1360.220">
    <property type="entry name" value="Domain of unknown function (DUF3480), N-terminal subdomain"/>
    <property type="match status" value="1"/>
</dbReference>
<protein>
    <recommendedName>
        <fullName evidence="8">Zinc finger FYVE domain-containing protein</fullName>
    </recommendedName>
</protein>
<evidence type="ECO:0000313" key="13">
    <source>
        <dbReference type="Proteomes" id="UP000694422"/>
    </source>
</evidence>
<dbReference type="Pfam" id="PF01363">
    <property type="entry name" value="FYVE"/>
    <property type="match status" value="1"/>
</dbReference>
<dbReference type="FunFam" id="3.30.500.40:FF:000001">
    <property type="entry name" value="Zinc finger, FYVE domain-containing 9a"/>
    <property type="match status" value="1"/>
</dbReference>
<feature type="domain" description="FYVE-type" evidence="11">
    <location>
        <begin position="680"/>
        <end position="739"/>
    </location>
</feature>
<dbReference type="InterPro" id="IPR022557">
    <property type="entry name" value="SARA-like_C"/>
</dbReference>
<dbReference type="PANTHER" id="PTHR46319:SF2">
    <property type="entry name" value="ZINC FINGER FYVE DOMAIN-CONTAINING PROTEIN 9"/>
    <property type="match status" value="1"/>
</dbReference>
<dbReference type="Pfam" id="PF11979">
    <property type="entry name" value="SARA_C"/>
    <property type="match status" value="1"/>
</dbReference>
<dbReference type="GO" id="GO:0008270">
    <property type="term" value="F:zinc ion binding"/>
    <property type="evidence" value="ECO:0007669"/>
    <property type="project" value="UniProtKB-KW"/>
</dbReference>
<dbReference type="Proteomes" id="UP000694422">
    <property type="component" value="Unplaced"/>
</dbReference>
<keyword evidence="4 8" id="KW-0967">Endosome</keyword>
<evidence type="ECO:0000313" key="12">
    <source>
        <dbReference type="Ensembl" id="ENSSDAP00000016083.1"/>
    </source>
</evidence>
<name>A0A8C9PV04_SPEDA</name>
<dbReference type="PIRSF" id="PIRSF037289">
    <property type="entry name" value="SARA/endofin"/>
    <property type="match status" value="1"/>
</dbReference>
<sequence length="1347" mass="148179">MENYFQAEAYNLDKVLDEFEQNEDETISPTLLDTKWNKILDRSSHQLSFNSALASVNEPAISSGSQPQLKIFSLAHSSPLTREGEDHCANGQDCSLNPEIATMWIDENAIAEDQLIKRNYNQDDQRIAVEVGDKKCGNLTCLPDEKNVLVVAVMHNCDKRTLQSDLQDCNDYNSQSLMDSFSCSLENENRQSDQFSISMNGSTEKDTNSEKQMDLLDRPKAEEDSVNHLCTASTDNLANICSPLQLKDDENINRDPYMPVITSLTAESEISSQGIDGGPDVKKQENYIPGEDLTDKNSSPKTDLGSPNSFSHLSEEILTKKEPTCERSTEESLRSGLALCLKPDMPNGSGRDNNCEQFSDCLVPTNVRADEDEGYDSQEMTNWKLTKPHEMNDTQVNEENEKFLQVSQPEATNGDGAVECVGTVDAGIDLQGTCMNEGKGCDFSTVIDTPAANSLSNGCDSYGMQSPVVSFVPKTLPSKEDSVTEEKEIEESKSECYSNIYEQRGNEATEASGLLLNSTGDLMKKNYLQNFCSQVPSLLGQSSPKIVANLQSISVPFGGARPKQPSNLKLQIPKPLSDHLQNDLPANSGNNIKNKNDILGKAKVGENSATNVCNASLGNISITDTNGEHLESYEAEISSRPCLAIAPDSPDNDLRAGQFGISARKPFTTLGEVAPVWVPDSQAPNCMKCEARFTFTKRRHHCRACGKVFCASCCSLKCKLLYMDRKEARVCVICHSVLMNVAQPREQRRVWFADGILPNGEVADAAKLTMNGTSSAGTLAVSHDPVKPVATSPLPAEADISLFSGSITQVGSPVGSAMNLIPEDGLPPILISTGVKGDYAVEEKPSQISVMQQLEDGGPDPLVFVLNANLLSMVKIVNYVNRKCWCFTTKGMHAVGQSEIVILLQCLPDEKCLPKDIFNHFVQLYRDALAGNVVGNLGHSFFSQSFLGSKEHGGFLYVTSTYQSLQDLVLPTPPYLFGILIQKWETPWAKVFPIRLMLRLGAEYRLYPCPLFSVRFRKPLFGETGHTIMNLLADFRNYQYTLPVVQGLVVDMEVRKTSIKIPSNRYNEMMKAMNKSNEHVLAGGACFNEKADSHLVCVQNDDGNYQTQAISIHNQPRKVTGASFFVFSGALKSSSGYLAKSSIVEDGVMVQITAENMDSLRQALREMKDFTITCGKADAEDPQEHIHIQWVDDDKNVNKGVISPIDGKSMESITNVKIFHGSEYKANGKVIRWTEVFFLENDDQHNCLSDPADHSRLTEHVAKAFCLALCPHLKLLKEDGMTKLGLRVTLDSDQVGYQAGSNGQPLPSQYMNDLDSALVPVIHGGACQLSEGPVVMELIFYILENIA</sequence>
<dbReference type="CDD" id="cd15729">
    <property type="entry name" value="FYVE_endofin"/>
    <property type="match status" value="1"/>
</dbReference>
<dbReference type="SMART" id="SM01421">
    <property type="entry name" value="DUF3480"/>
    <property type="match status" value="1"/>
</dbReference>
<keyword evidence="6" id="KW-0862">Zinc</keyword>
<dbReference type="GO" id="GO:0005829">
    <property type="term" value="C:cytosol"/>
    <property type="evidence" value="ECO:0007669"/>
    <property type="project" value="UniProtKB-UniRule"/>
</dbReference>
<dbReference type="InterPro" id="IPR035438">
    <property type="entry name" value="SARA/endofin"/>
</dbReference>
<dbReference type="GO" id="GO:0016197">
    <property type="term" value="P:endosomal transport"/>
    <property type="evidence" value="ECO:0007669"/>
    <property type="project" value="TreeGrafter"/>
</dbReference>
<keyword evidence="2" id="KW-0597">Phosphoprotein</keyword>
<dbReference type="Ensembl" id="ENSSDAT00000018267.1">
    <property type="protein sequence ID" value="ENSSDAP00000016083.1"/>
    <property type="gene ID" value="ENSSDAG00000014388.1"/>
</dbReference>
<dbReference type="SUPFAM" id="SSF57903">
    <property type="entry name" value="FYVE/PHD zinc finger"/>
    <property type="match status" value="1"/>
</dbReference>
<dbReference type="FunFam" id="3.30.40.10:FF:000084">
    <property type="entry name" value="Zinc finger, FYVE domain-containing 9b"/>
    <property type="match status" value="1"/>
</dbReference>
<proteinExistence type="predicted"/>
<evidence type="ECO:0000256" key="4">
    <source>
        <dbReference type="ARBA" id="ARBA00022753"/>
    </source>
</evidence>
<organism evidence="12 13">
    <name type="scientific">Spermophilus dauricus</name>
    <name type="common">Daurian ground squirrel</name>
    <dbReference type="NCBI Taxonomy" id="99837"/>
    <lineage>
        <taxon>Eukaryota</taxon>
        <taxon>Metazoa</taxon>
        <taxon>Chordata</taxon>
        <taxon>Craniata</taxon>
        <taxon>Vertebrata</taxon>
        <taxon>Euteleostomi</taxon>
        <taxon>Mammalia</taxon>
        <taxon>Eutheria</taxon>
        <taxon>Euarchontoglires</taxon>
        <taxon>Glires</taxon>
        <taxon>Rodentia</taxon>
        <taxon>Sciuromorpha</taxon>
        <taxon>Sciuridae</taxon>
        <taxon>Xerinae</taxon>
        <taxon>Marmotini</taxon>
        <taxon>Spermophilus</taxon>
    </lineage>
</organism>
<evidence type="ECO:0000259" key="11">
    <source>
        <dbReference type="PROSITE" id="PS50178"/>
    </source>
</evidence>
<dbReference type="PROSITE" id="PS50178">
    <property type="entry name" value="ZF_FYVE"/>
    <property type="match status" value="1"/>
</dbReference>
<evidence type="ECO:0000256" key="3">
    <source>
        <dbReference type="ARBA" id="ARBA00022723"/>
    </source>
</evidence>
<keyword evidence="13" id="KW-1185">Reference proteome</keyword>
<reference evidence="12" key="2">
    <citation type="submission" date="2025-09" db="UniProtKB">
        <authorList>
            <consortium name="Ensembl"/>
        </authorList>
    </citation>
    <scope>IDENTIFICATION</scope>
</reference>
<dbReference type="Gene3D" id="3.30.40.10">
    <property type="entry name" value="Zinc/RING finger domain, C3HC4 (zinc finger)"/>
    <property type="match status" value="1"/>
</dbReference>
<dbReference type="GO" id="GO:0031901">
    <property type="term" value="C:early endosome membrane"/>
    <property type="evidence" value="ECO:0007669"/>
    <property type="project" value="UniProtKB-SubCell"/>
</dbReference>
<evidence type="ECO:0000256" key="8">
    <source>
        <dbReference type="PIRNR" id="PIRNR037289"/>
    </source>
</evidence>
<dbReference type="FunFam" id="3.30.1360.220:FF:000001">
    <property type="entry name" value="Zinc finger, FYVE domain-containing 9a"/>
    <property type="match status" value="1"/>
</dbReference>
<evidence type="ECO:0000256" key="6">
    <source>
        <dbReference type="ARBA" id="ARBA00022833"/>
    </source>
</evidence>
<dbReference type="InterPro" id="IPR011011">
    <property type="entry name" value="Znf_FYVE_PHD"/>
</dbReference>
<evidence type="ECO:0000256" key="9">
    <source>
        <dbReference type="PROSITE-ProRule" id="PRU00091"/>
    </source>
</evidence>
<keyword evidence="1 8" id="KW-0963">Cytoplasm</keyword>
<keyword evidence="7 8" id="KW-0472">Membrane</keyword>
<evidence type="ECO:0000256" key="5">
    <source>
        <dbReference type="ARBA" id="ARBA00022771"/>
    </source>
</evidence>
<dbReference type="InterPro" id="IPR000306">
    <property type="entry name" value="Znf_FYVE"/>
</dbReference>
<evidence type="ECO:0000256" key="10">
    <source>
        <dbReference type="SAM" id="MobiDB-lite"/>
    </source>
</evidence>
<dbReference type="GO" id="GO:0007179">
    <property type="term" value="P:transforming growth factor beta receptor signaling pathway"/>
    <property type="evidence" value="ECO:0007669"/>
    <property type="project" value="TreeGrafter"/>
</dbReference>
<dbReference type="Gene3D" id="3.30.500.40">
    <property type="match status" value="1"/>
</dbReference>
<feature type="compositionally biased region" description="Basic and acidic residues" evidence="10">
    <location>
        <begin position="313"/>
        <end position="329"/>
    </location>
</feature>
<dbReference type="InterPro" id="IPR017455">
    <property type="entry name" value="Znf_FYVE-rel"/>
</dbReference>
<evidence type="ECO:0000256" key="7">
    <source>
        <dbReference type="ARBA" id="ARBA00023136"/>
    </source>
</evidence>
<feature type="region of interest" description="Disordered" evidence="10">
    <location>
        <begin position="268"/>
        <end position="329"/>
    </location>
</feature>